<organism evidence="2 3">
    <name type="scientific">Candidatus Methylobacter oryzae</name>
    <dbReference type="NCBI Taxonomy" id="2497749"/>
    <lineage>
        <taxon>Bacteria</taxon>
        <taxon>Pseudomonadati</taxon>
        <taxon>Pseudomonadota</taxon>
        <taxon>Gammaproteobacteria</taxon>
        <taxon>Methylococcales</taxon>
        <taxon>Methylococcaceae</taxon>
        <taxon>Methylobacter</taxon>
    </lineage>
</organism>
<comment type="caution">
    <text evidence="2">The sequence shown here is derived from an EMBL/GenBank/DDBJ whole genome shotgun (WGS) entry which is preliminary data.</text>
</comment>
<evidence type="ECO:0000256" key="1">
    <source>
        <dbReference type="SAM" id="SignalP"/>
    </source>
</evidence>
<feature type="chain" id="PRO_5047508104" evidence="1">
    <location>
        <begin position="23"/>
        <end position="117"/>
    </location>
</feature>
<reference evidence="2 3" key="1">
    <citation type="journal article" date="2019" name="Antonie Van Leeuwenhoek">
        <title>Description of 'Ca. Methylobacter oryzae' KRF1, a novel species from the environmentally important Methylobacter clade 2.</title>
        <authorList>
            <person name="Khatri K."/>
            <person name="Mohite J.A."/>
            <person name="Pandit P.S."/>
            <person name="Bahulikar R."/>
            <person name="Rahalkar M.C."/>
        </authorList>
    </citation>
    <scope>NUCLEOTIDE SEQUENCE [LARGE SCALE GENOMIC DNA]</scope>
    <source>
        <strain evidence="2 3">KRF1</strain>
    </source>
</reference>
<dbReference type="RefSeq" id="WP_127030164.1">
    <property type="nucleotide sequence ID" value="NZ_RYFG02000089.1"/>
</dbReference>
<keyword evidence="1" id="KW-0732">Signal</keyword>
<gene>
    <name evidence="2" type="ORF">EKO24_009825</name>
</gene>
<name>A0ABY3CAP4_9GAMM</name>
<evidence type="ECO:0000313" key="2">
    <source>
        <dbReference type="EMBL" id="TRW95542.1"/>
    </source>
</evidence>
<keyword evidence="3" id="KW-1185">Reference proteome</keyword>
<feature type="signal peptide" evidence="1">
    <location>
        <begin position="1"/>
        <end position="22"/>
    </location>
</feature>
<sequence>MKKLLFLFVFVVILVLPFIAQAQNMPCSGKKGGISHCDGSRFVCNDGSYSRSHPEFAHTVDSPTAEASTQITRQDELLELDYQGFAIWLDCRQRVPVKFRYNAQHDTGSEARAKNFR</sequence>
<evidence type="ECO:0000313" key="3">
    <source>
        <dbReference type="Proteomes" id="UP000733744"/>
    </source>
</evidence>
<protein>
    <submittedName>
        <fullName evidence="2">Uncharacterized protein</fullName>
    </submittedName>
</protein>
<dbReference type="EMBL" id="RYFG02000089">
    <property type="protein sequence ID" value="TRW95542.1"/>
    <property type="molecule type" value="Genomic_DNA"/>
</dbReference>
<proteinExistence type="predicted"/>
<accession>A0ABY3CAP4</accession>
<dbReference type="Proteomes" id="UP000733744">
    <property type="component" value="Unassembled WGS sequence"/>
</dbReference>